<keyword evidence="3" id="KW-0677">Repeat</keyword>
<dbReference type="EMBL" id="JBJQOH010000002">
    <property type="protein sequence ID" value="KAL3695921.1"/>
    <property type="molecule type" value="Genomic_DNA"/>
</dbReference>
<feature type="compositionally biased region" description="Basic and acidic residues" evidence="5">
    <location>
        <begin position="853"/>
        <end position="865"/>
    </location>
</feature>
<accession>A0ABD3I0S0</accession>
<dbReference type="Gene3D" id="1.20.5.190">
    <property type="match status" value="5"/>
</dbReference>
<proteinExistence type="predicted"/>
<feature type="region of interest" description="Disordered" evidence="5">
    <location>
        <begin position="884"/>
        <end position="938"/>
    </location>
</feature>
<dbReference type="InterPro" id="IPR027417">
    <property type="entry name" value="P-loop_NTPase"/>
</dbReference>
<feature type="compositionally biased region" description="Polar residues" evidence="5">
    <location>
        <begin position="1019"/>
        <end position="1035"/>
    </location>
</feature>
<evidence type="ECO:0000256" key="2">
    <source>
        <dbReference type="ARBA" id="ARBA00022490"/>
    </source>
</evidence>
<keyword evidence="4" id="KW-0112">Calmodulin-binding</keyword>
<dbReference type="InterPro" id="IPR051185">
    <property type="entry name" value="ASPM"/>
</dbReference>
<feature type="transmembrane region" description="Helical" evidence="6">
    <location>
        <begin position="1134"/>
        <end position="1155"/>
    </location>
</feature>
<feature type="compositionally biased region" description="Polar residues" evidence="5">
    <location>
        <begin position="915"/>
        <end position="927"/>
    </location>
</feature>
<feature type="region of interest" description="Disordered" evidence="5">
    <location>
        <begin position="80"/>
        <end position="108"/>
    </location>
</feature>
<name>A0ABD3I0S0_9MARC</name>
<feature type="region of interest" description="Disordered" evidence="5">
    <location>
        <begin position="835"/>
        <end position="869"/>
    </location>
</feature>
<comment type="subcellular location">
    <subcellularLocation>
        <location evidence="1">Cytoplasm</location>
    </subcellularLocation>
</comment>
<dbReference type="AlphaFoldDB" id="A0ABD3I0S0"/>
<evidence type="ECO:0000256" key="5">
    <source>
        <dbReference type="SAM" id="MobiDB-lite"/>
    </source>
</evidence>
<evidence type="ECO:0000256" key="3">
    <source>
        <dbReference type="ARBA" id="ARBA00022737"/>
    </source>
</evidence>
<keyword evidence="6" id="KW-1133">Transmembrane helix</keyword>
<dbReference type="SUPFAM" id="SSF52540">
    <property type="entry name" value="P-loop containing nucleoside triphosphate hydrolases"/>
    <property type="match status" value="3"/>
</dbReference>
<sequence>MKRVVSYGGPSGIPASQRLKLMLSMTAGMHLLANEVKKEQGGLLGPVVEPHFERIIHRTSGVTRNLSSSESFNGFANLRRDSSASTESSKLETSESCSQRGQYGEAEAGASVEIDTRNNPDLVGSSASPHLGLGEVRQIEDAGENLPFKRDHDPSSLDTEKVNNLITNSNDLTNIPALDKAADVGEVSQPGLSRLDECIKGNEFLVQVLGSDEAHGQRPTVKCPREQLQEGCHSETSSVSRNVDADHVGDLNQEKRLYEHARASTSSLYPTALVDRVDFCTLTESYEQAQTTNCNGDKVINESSVCRVNPRLTALQDLSQERDRREVDAALRIQSRWRAWRQGKEYRLLKHAAVRIQGWWKGQLQRKKCRIQRDAALRIQRWWKGRLQRREYRKLRHAVLRIQVWWKGCLRRREDQRSKEISTITASTRHDRELNKAAVVLQNSWRTAQSRRILKHLRIERTVKSRAASVIQAHFRGHCIRVQHKRWLCAALIIQKHWRCYNSLRQALADAAQEAEKRRLTAVITLQAYTRGFLVRQKLVRMHKAASRIQRQWKAYSQICTQAAKKLQACIRAFLARRKYAVQNKIMLKERAAVLIQAYARGHLVRCHLTVLHTAALIIQLHWRRYSQKHQLRPASPDQPAVDGPLVDEDSFWEDEQADILPQSGPDFIWVENDVRMECFDELLLLNGDDDDLLLPPKHEAGEFSSEVSRAEEGIDIAVDPETEDCGKPTAKDFCGDTGLRPLLNGELPAVPTGEVPVGKVSQSEDWTDLSVDHLDECLDTCLASLRSVPSDLSASIIEIDQCFPKFVILEEAHPSQRQTSASSYKSTSCVGGIEPVKAPGPVDSQAAINLPRLERAPSRKDVKHEHSRKVMTLSFDGHLNQTILSSRDSPQPVHESSAELSKGVLRSKAADQQVIESDQGGDNIQGKSRRTESLKRSEERLQQFAQVFLLQRVITLQQQRAQSTPPFPPPAHVGTGSSSRRSPLEETGSLSRRPGMRERSLNSVSVHHVSPVTSVHSQQVANQGNISHFDTSSGVRREVTHHQRGEASAIRQPGRTHTADVVVDMVLLLKKVEEVYGTSDIDREDVNHLYFPTRSGDIEEGGGPVLDRRKTSSTLGFSKSVSMSQISLPSVNAMLLVIIAMVVYTKTICQGILFRAKHPQKKS</sequence>
<dbReference type="Pfam" id="PF00612">
    <property type="entry name" value="IQ"/>
    <property type="match status" value="8"/>
</dbReference>
<evidence type="ECO:0000256" key="1">
    <source>
        <dbReference type="ARBA" id="ARBA00004496"/>
    </source>
</evidence>
<evidence type="ECO:0000256" key="4">
    <source>
        <dbReference type="ARBA" id="ARBA00022860"/>
    </source>
</evidence>
<keyword evidence="2" id="KW-0963">Cytoplasm</keyword>
<comment type="caution">
    <text evidence="7">The sequence shown here is derived from an EMBL/GenBank/DDBJ whole genome shotgun (WGS) entry which is preliminary data.</text>
</comment>
<dbReference type="GO" id="GO:0005737">
    <property type="term" value="C:cytoplasm"/>
    <property type="evidence" value="ECO:0007669"/>
    <property type="project" value="UniProtKB-SubCell"/>
</dbReference>
<dbReference type="PANTHER" id="PTHR22706">
    <property type="entry name" value="ASSEMBLY FACTOR FOR SPINDLE MICROTUBULES"/>
    <property type="match status" value="1"/>
</dbReference>
<organism evidence="7 8">
    <name type="scientific">Riccia sorocarpa</name>
    <dbReference type="NCBI Taxonomy" id="122646"/>
    <lineage>
        <taxon>Eukaryota</taxon>
        <taxon>Viridiplantae</taxon>
        <taxon>Streptophyta</taxon>
        <taxon>Embryophyta</taxon>
        <taxon>Marchantiophyta</taxon>
        <taxon>Marchantiopsida</taxon>
        <taxon>Marchantiidae</taxon>
        <taxon>Marchantiales</taxon>
        <taxon>Ricciaceae</taxon>
        <taxon>Riccia</taxon>
    </lineage>
</organism>
<keyword evidence="8" id="KW-1185">Reference proteome</keyword>
<protein>
    <submittedName>
        <fullName evidence="7">Uncharacterized protein</fullName>
    </submittedName>
</protein>
<gene>
    <name evidence="7" type="ORF">R1sor_009997</name>
</gene>
<dbReference type="PROSITE" id="PS50096">
    <property type="entry name" value="IQ"/>
    <property type="match status" value="9"/>
</dbReference>
<evidence type="ECO:0000313" key="7">
    <source>
        <dbReference type="EMBL" id="KAL3695921.1"/>
    </source>
</evidence>
<keyword evidence="6" id="KW-0812">Transmembrane</keyword>
<evidence type="ECO:0000256" key="6">
    <source>
        <dbReference type="SAM" id="Phobius"/>
    </source>
</evidence>
<feature type="compositionally biased region" description="Low complexity" evidence="5">
    <location>
        <begin position="1004"/>
        <end position="1018"/>
    </location>
</feature>
<dbReference type="GO" id="GO:0005516">
    <property type="term" value="F:calmodulin binding"/>
    <property type="evidence" value="ECO:0007669"/>
    <property type="project" value="UniProtKB-KW"/>
</dbReference>
<feature type="compositionally biased region" description="Basic and acidic residues" evidence="5">
    <location>
        <begin position="1036"/>
        <end position="1046"/>
    </location>
</feature>
<keyword evidence="6" id="KW-0472">Membrane</keyword>
<dbReference type="InterPro" id="IPR000048">
    <property type="entry name" value="IQ_motif_EF-hand-BS"/>
</dbReference>
<feature type="region of interest" description="Disordered" evidence="5">
    <location>
        <begin position="960"/>
        <end position="1054"/>
    </location>
</feature>
<dbReference type="Proteomes" id="UP001633002">
    <property type="component" value="Unassembled WGS sequence"/>
</dbReference>
<evidence type="ECO:0000313" key="8">
    <source>
        <dbReference type="Proteomes" id="UP001633002"/>
    </source>
</evidence>
<dbReference type="PANTHER" id="PTHR22706:SF1">
    <property type="entry name" value="ASSEMBLY FACTOR FOR SPINDLE MICROTUBULES"/>
    <property type="match status" value="1"/>
</dbReference>
<reference evidence="7 8" key="1">
    <citation type="submission" date="2024-09" db="EMBL/GenBank/DDBJ databases">
        <title>Chromosome-scale assembly of Riccia sorocarpa.</title>
        <authorList>
            <person name="Paukszto L."/>
        </authorList>
    </citation>
    <scope>NUCLEOTIDE SEQUENCE [LARGE SCALE GENOMIC DNA]</scope>
    <source>
        <strain evidence="7">LP-2024</strain>
        <tissue evidence="7">Aerial parts of the thallus</tissue>
    </source>
</reference>
<dbReference type="SMART" id="SM00015">
    <property type="entry name" value="IQ"/>
    <property type="match status" value="12"/>
</dbReference>